<keyword evidence="7 10" id="KW-1133">Transmembrane helix</keyword>
<evidence type="ECO:0000256" key="6">
    <source>
        <dbReference type="ARBA" id="ARBA00022927"/>
    </source>
</evidence>
<dbReference type="GO" id="GO:0006886">
    <property type="term" value="P:intracellular protein transport"/>
    <property type="evidence" value="ECO:0007669"/>
    <property type="project" value="InterPro"/>
</dbReference>
<comment type="similarity">
    <text evidence="3">Belongs to the adaptor complexes large subunit family.</text>
</comment>
<evidence type="ECO:0000256" key="4">
    <source>
        <dbReference type="ARBA" id="ARBA00022448"/>
    </source>
</evidence>
<keyword evidence="5 10" id="KW-0812">Transmembrane</keyword>
<keyword evidence="4" id="KW-0813">Transport</keyword>
<reference evidence="12" key="1">
    <citation type="submission" date="2021-02" db="EMBL/GenBank/DDBJ databases">
        <authorList>
            <person name="Dougan E. K."/>
            <person name="Rhodes N."/>
            <person name="Thang M."/>
            <person name="Chan C."/>
        </authorList>
    </citation>
    <scope>NUCLEOTIDE SEQUENCE</scope>
</reference>
<feature type="compositionally biased region" description="Basic and acidic residues" evidence="9">
    <location>
        <begin position="791"/>
        <end position="803"/>
    </location>
</feature>
<dbReference type="GO" id="GO:0016192">
    <property type="term" value="P:vesicle-mediated transport"/>
    <property type="evidence" value="ECO:0007669"/>
    <property type="project" value="InterPro"/>
</dbReference>
<dbReference type="PANTHER" id="PTHR11134">
    <property type="entry name" value="ADAPTOR COMPLEX SUBUNIT BETA FAMILY MEMBER"/>
    <property type="match status" value="1"/>
</dbReference>
<evidence type="ECO:0000256" key="7">
    <source>
        <dbReference type="ARBA" id="ARBA00022989"/>
    </source>
</evidence>
<feature type="transmembrane region" description="Helical" evidence="10">
    <location>
        <begin position="380"/>
        <end position="404"/>
    </location>
</feature>
<dbReference type="InterPro" id="IPR013037">
    <property type="entry name" value="Clathrin_b-adaptin_app_Ig-like"/>
</dbReference>
<dbReference type="OrthoDB" id="10254310at2759"/>
<evidence type="ECO:0000256" key="9">
    <source>
        <dbReference type="SAM" id="MobiDB-lite"/>
    </source>
</evidence>
<dbReference type="InterPro" id="IPR011989">
    <property type="entry name" value="ARM-like"/>
</dbReference>
<organism evidence="12 13">
    <name type="scientific">Polarella glacialis</name>
    <name type="common">Dinoflagellate</name>
    <dbReference type="NCBI Taxonomy" id="89957"/>
    <lineage>
        <taxon>Eukaryota</taxon>
        <taxon>Sar</taxon>
        <taxon>Alveolata</taxon>
        <taxon>Dinophyceae</taxon>
        <taxon>Suessiales</taxon>
        <taxon>Suessiaceae</taxon>
        <taxon>Polarella</taxon>
    </lineage>
</organism>
<dbReference type="Gene3D" id="1.25.10.10">
    <property type="entry name" value="Leucine-rich Repeat Variant"/>
    <property type="match status" value="1"/>
</dbReference>
<protein>
    <recommendedName>
        <fullName evidence="11">Beta-adaptin appendage C-terminal subdomain domain-containing protein</fullName>
    </recommendedName>
</protein>
<dbReference type="Pfam" id="PF09066">
    <property type="entry name" value="B2-adapt-app_C"/>
    <property type="match status" value="1"/>
</dbReference>
<evidence type="ECO:0000256" key="10">
    <source>
        <dbReference type="SAM" id="Phobius"/>
    </source>
</evidence>
<dbReference type="InterPro" id="IPR009028">
    <property type="entry name" value="Coatomer/calthrin_app_sub_C"/>
</dbReference>
<gene>
    <name evidence="12" type="ORF">PGLA1383_LOCUS12300</name>
</gene>
<dbReference type="InterPro" id="IPR002553">
    <property type="entry name" value="Clathrin/coatomer_adapt-like_N"/>
</dbReference>
<dbReference type="EMBL" id="CAJNNV010006508">
    <property type="protein sequence ID" value="CAE8593711.1"/>
    <property type="molecule type" value="Genomic_DNA"/>
</dbReference>
<dbReference type="Gene3D" id="3.30.310.10">
    <property type="entry name" value="TATA-Binding Protein"/>
    <property type="match status" value="1"/>
</dbReference>
<feature type="compositionally biased region" description="Acidic residues" evidence="9">
    <location>
        <begin position="776"/>
        <end position="790"/>
    </location>
</feature>
<proteinExistence type="inferred from homology"/>
<evidence type="ECO:0000256" key="1">
    <source>
        <dbReference type="ARBA" id="ARBA00004141"/>
    </source>
</evidence>
<feature type="region of interest" description="Disordered" evidence="9">
    <location>
        <begin position="767"/>
        <end position="855"/>
    </location>
</feature>
<evidence type="ECO:0000256" key="3">
    <source>
        <dbReference type="ARBA" id="ARBA00006613"/>
    </source>
</evidence>
<dbReference type="SMART" id="SM01417">
    <property type="entry name" value="Solute_trans_a"/>
    <property type="match status" value="1"/>
</dbReference>
<name>A0A813DYE8_POLGL</name>
<dbReference type="FunFam" id="2.60.40.1150:FF:000002">
    <property type="entry name" value="Beta-adaptin-like protein C"/>
    <property type="match status" value="1"/>
</dbReference>
<feature type="transmembrane region" description="Helical" evidence="10">
    <location>
        <begin position="338"/>
        <end position="359"/>
    </location>
</feature>
<dbReference type="SMART" id="SM01020">
    <property type="entry name" value="B2-adapt-app_C"/>
    <property type="match status" value="1"/>
</dbReference>
<evidence type="ECO:0000313" key="12">
    <source>
        <dbReference type="EMBL" id="CAE8593711.1"/>
    </source>
</evidence>
<keyword evidence="8 10" id="KW-0472">Membrane</keyword>
<feature type="domain" description="Beta-adaptin appendage C-terminal subdomain" evidence="11">
    <location>
        <begin position="963"/>
        <end position="1075"/>
    </location>
</feature>
<dbReference type="SUPFAM" id="SSF49348">
    <property type="entry name" value="Clathrin adaptor appendage domain"/>
    <property type="match status" value="1"/>
</dbReference>
<dbReference type="GO" id="GO:0030131">
    <property type="term" value="C:clathrin adaptor complex"/>
    <property type="evidence" value="ECO:0007669"/>
    <property type="project" value="InterPro"/>
</dbReference>
<dbReference type="Gene3D" id="2.60.40.1150">
    <property type="match status" value="1"/>
</dbReference>
<dbReference type="SUPFAM" id="SSF48371">
    <property type="entry name" value="ARM repeat"/>
    <property type="match status" value="1"/>
</dbReference>
<dbReference type="AlphaFoldDB" id="A0A813DYE8"/>
<keyword evidence="6" id="KW-0653">Protein transport</keyword>
<feature type="transmembrane region" description="Helical" evidence="10">
    <location>
        <begin position="148"/>
        <end position="168"/>
    </location>
</feature>
<dbReference type="InterPro" id="IPR013041">
    <property type="entry name" value="Clathrin_app_Ig-like_sf"/>
</dbReference>
<evidence type="ECO:0000313" key="13">
    <source>
        <dbReference type="Proteomes" id="UP000654075"/>
    </source>
</evidence>
<keyword evidence="13" id="KW-1185">Reference proteome</keyword>
<dbReference type="Proteomes" id="UP000654075">
    <property type="component" value="Unassembled WGS sequence"/>
</dbReference>
<dbReference type="InterPro" id="IPR026739">
    <property type="entry name" value="AP_beta"/>
</dbReference>
<comment type="subcellular location">
    <subcellularLocation>
        <location evidence="2">Endomembrane system</location>
    </subcellularLocation>
    <subcellularLocation>
        <location evidence="1">Membrane</location>
        <topology evidence="1">Multi-pass membrane protein</topology>
    </subcellularLocation>
</comment>
<dbReference type="InterPro" id="IPR012295">
    <property type="entry name" value="TBP_dom_sf"/>
</dbReference>
<sequence>MYNAWILLLFILTGFLRHKLHRRDTQEWLHKVKFGRLPWAAIVQPYSFFLVVLLVVYLSMLSNFASLMHTYANLDPSAIHLPALNATRVDEEQGAYAVPGWLRFLAIVAPAFVGLTFVVTAAHLWLHLPRSRGFDEHLRWFPTYSHDLAMQVVALPLVYGIFALGSLVQMLELFTGKAYSDATNGSPGTVGPQAEAAWSRAVGHVDRSYKTNFELADLYEAWALRSFGKLCFTLVSRQVRLEVPTVQYILETVKSHLSVVASAESRDLGVLNDLVILSNPQKLLYEPLQQTSYIGVRVFVWTYGFKSVYLLALAILNDPPFSIPLCGDDGVFPAVCSLIPYVDGAAFLASTLAIYNLVVFEQNLQDILNRNDFRAFEKFLSVKVLVSITFLQGFALQVILGSVYRFSKAQIDLCYAALICCEVLPLSLLVFKGWRPSSGDWYAGDSESRQSRRDVESELMRGQLADEASSPSDDAAFVASRQPTEALTARLAQANDITAVIELRGDVRAKEGKALEDLINTFSKTVLAVRKLKLLVLLELKEYASGVDVDFVRKSVRSIGRVAVKLERACERAISVLLELIETKVNYVVQESCVVVKDIFRKYPSRYEQVLSALCESMEVLDEPEAKASMIWILGEYAGRIDNADELLESFLESFHDEPAMVQMQLLTAIVKLFLQKPQSTQDMVSKVLKCATEECLNHDIRDRGYIYWRLLSTNPEATKHVVLGDKPSIRDDSQLLEKGLLDRLIPDLSLMSSVYHRPAEEFVTRISTAAREVPGTEEPDQDIEYDEEDRQARRREVEEEMSRPSQPSRPSAGGGGGGLDLLDLDSADMSPVAAAPTSVQKQVTLTPSQPGQQGKTGFGVLAAMSRQRGGIQLLMTFTNQTPGPLSGFAIQVNKNPFGFAPKEQLVVPELAPGASAEVVLPMQPGQLMSNTPPTNPLFLQVAIKNSLDIFYFNIAFELSVVLVESGNLTRDQFTPVWQRVGEAGQKITMINMERVFDAEAVKSRLALDNVHYVAQRQMDDGSTLIYTSCLTTNNVTILSELTVSPGSSSIKLATRTEAAVIVPLYEIVVNKRLGAR</sequence>
<dbReference type="InterPro" id="IPR005178">
    <property type="entry name" value="Ostalpha/TMEM184C"/>
</dbReference>
<accession>A0A813DYE8</accession>
<feature type="transmembrane region" description="Helical" evidence="10">
    <location>
        <begin position="46"/>
        <end position="65"/>
    </location>
</feature>
<evidence type="ECO:0000256" key="2">
    <source>
        <dbReference type="ARBA" id="ARBA00004308"/>
    </source>
</evidence>
<dbReference type="InterPro" id="IPR015151">
    <property type="entry name" value="B-adaptin_app_sub_C"/>
</dbReference>
<feature type="compositionally biased region" description="Polar residues" evidence="9">
    <location>
        <begin position="838"/>
        <end position="855"/>
    </location>
</feature>
<feature type="transmembrane region" description="Helical" evidence="10">
    <location>
        <begin position="104"/>
        <end position="128"/>
    </location>
</feature>
<dbReference type="Pfam" id="PF01602">
    <property type="entry name" value="Adaptin_N"/>
    <property type="match status" value="1"/>
</dbReference>
<feature type="transmembrane region" description="Helical" evidence="10">
    <location>
        <begin position="298"/>
        <end position="316"/>
    </location>
</feature>
<evidence type="ECO:0000256" key="5">
    <source>
        <dbReference type="ARBA" id="ARBA00022692"/>
    </source>
</evidence>
<evidence type="ECO:0000259" key="11">
    <source>
        <dbReference type="SMART" id="SM01020"/>
    </source>
</evidence>
<evidence type="ECO:0000256" key="8">
    <source>
        <dbReference type="ARBA" id="ARBA00023136"/>
    </source>
</evidence>
<dbReference type="Pfam" id="PF03619">
    <property type="entry name" value="Solute_trans_a"/>
    <property type="match status" value="1"/>
</dbReference>
<dbReference type="InterPro" id="IPR016024">
    <property type="entry name" value="ARM-type_fold"/>
</dbReference>
<dbReference type="GO" id="GO:0012505">
    <property type="term" value="C:endomembrane system"/>
    <property type="evidence" value="ECO:0007669"/>
    <property type="project" value="UniProtKB-SubCell"/>
</dbReference>
<dbReference type="SUPFAM" id="SSF55711">
    <property type="entry name" value="Subdomain of clathrin and coatomer appendage domain"/>
    <property type="match status" value="1"/>
</dbReference>
<comment type="caution">
    <text evidence="12">The sequence shown here is derived from an EMBL/GenBank/DDBJ whole genome shotgun (WGS) entry which is preliminary data.</text>
</comment>